<name>A0AAU9DA28_9LACO</name>
<dbReference type="KEGG" id="xap:XA3_08010"/>
<dbReference type="Gene3D" id="3.90.1200.10">
    <property type="match status" value="1"/>
</dbReference>
<reference evidence="2 3" key="1">
    <citation type="journal article" date="2023" name="Microbiol. Spectr.">
        <title>Symbiosis of Carpenter Bees with Uncharacterized Lactic Acid Bacteria Showing NAD Auxotrophy.</title>
        <authorList>
            <person name="Kawasaki S."/>
            <person name="Ozawa K."/>
            <person name="Mori T."/>
            <person name="Yamamoto A."/>
            <person name="Ito M."/>
            <person name="Ohkuma M."/>
            <person name="Sakamoto M."/>
            <person name="Matsutani M."/>
        </authorList>
    </citation>
    <scope>NUCLEOTIDE SEQUENCE [LARGE SCALE GENOMIC DNA]</scope>
    <source>
        <strain evidence="2 3">XA3</strain>
    </source>
</reference>
<sequence>MNDKWLNQLPIGKIVSGSPVGGGDVNQAYHLRTQADDYFLLVQPGKTGDFYASEIAGLKELAEANISAPKVLGNGEIDGSAYLLLNFLDRGQGSQRDLGQLVAKLHQHFSLNGQFGFQTPYQGSDLSFDNSWTDSWSEIFVNRRLDYLKDLIISKHHWSQSDLERYQAAREVIIAELSKHQSEPSLLHGDLWGGNYIFLTDGQPVLIDPDCLYGDREFDLGITTVFGGFTFDFYEAYQELFPLDDGYQFRLNFYRLYYLMVHLNKFGLDYASSVRTALNKIIQ</sequence>
<accession>A0AAU9DA28</accession>
<dbReference type="PIRSF" id="PIRSF006221">
    <property type="entry name" value="Ketosamine-3-kinase"/>
    <property type="match status" value="1"/>
</dbReference>
<proteinExistence type="inferred from homology"/>
<dbReference type="RefSeq" id="WP_317636268.1">
    <property type="nucleotide sequence ID" value="NZ_AP026802.1"/>
</dbReference>
<keyword evidence="1" id="KW-0418">Kinase</keyword>
<dbReference type="Pfam" id="PF03881">
    <property type="entry name" value="Fructosamin_kin"/>
    <property type="match status" value="1"/>
</dbReference>
<gene>
    <name evidence="2" type="ORF">XA3_08010</name>
</gene>
<comment type="similarity">
    <text evidence="1">Belongs to the fructosamine kinase family.</text>
</comment>
<dbReference type="EMBL" id="AP026802">
    <property type="protein sequence ID" value="BDR58360.1"/>
    <property type="molecule type" value="Genomic_DNA"/>
</dbReference>
<dbReference type="PANTHER" id="PTHR12149">
    <property type="entry name" value="FRUCTOSAMINE 3 KINASE-RELATED PROTEIN"/>
    <property type="match status" value="1"/>
</dbReference>
<dbReference type="Proteomes" id="UP001321861">
    <property type="component" value="Chromosome"/>
</dbReference>
<dbReference type="AlphaFoldDB" id="A0AAU9DA28"/>
<evidence type="ECO:0000313" key="2">
    <source>
        <dbReference type="EMBL" id="BDR58360.1"/>
    </source>
</evidence>
<dbReference type="GO" id="GO:0016301">
    <property type="term" value="F:kinase activity"/>
    <property type="evidence" value="ECO:0007669"/>
    <property type="project" value="UniProtKB-UniRule"/>
</dbReference>
<dbReference type="SUPFAM" id="SSF56112">
    <property type="entry name" value="Protein kinase-like (PK-like)"/>
    <property type="match status" value="1"/>
</dbReference>
<dbReference type="InterPro" id="IPR011009">
    <property type="entry name" value="Kinase-like_dom_sf"/>
</dbReference>
<evidence type="ECO:0000313" key="3">
    <source>
        <dbReference type="Proteomes" id="UP001321861"/>
    </source>
</evidence>
<organism evidence="2 3">
    <name type="scientific">Xylocopilactobacillus apicola</name>
    <dbReference type="NCBI Taxonomy" id="2932184"/>
    <lineage>
        <taxon>Bacteria</taxon>
        <taxon>Bacillati</taxon>
        <taxon>Bacillota</taxon>
        <taxon>Bacilli</taxon>
        <taxon>Lactobacillales</taxon>
        <taxon>Lactobacillaceae</taxon>
        <taxon>Xylocopilactobacillus</taxon>
    </lineage>
</organism>
<keyword evidence="3" id="KW-1185">Reference proteome</keyword>
<protein>
    <submittedName>
        <fullName evidence="2">Fructosamine-3-kinase</fullName>
    </submittedName>
</protein>
<dbReference type="Gene3D" id="3.30.200.20">
    <property type="entry name" value="Phosphorylase Kinase, domain 1"/>
    <property type="match status" value="1"/>
</dbReference>
<keyword evidence="1" id="KW-0808">Transferase</keyword>
<dbReference type="PANTHER" id="PTHR12149:SF8">
    <property type="entry name" value="PROTEIN-RIBULOSAMINE 3-KINASE"/>
    <property type="match status" value="1"/>
</dbReference>
<dbReference type="InterPro" id="IPR016477">
    <property type="entry name" value="Fructo-/Ketosamine-3-kinase"/>
</dbReference>
<evidence type="ECO:0000256" key="1">
    <source>
        <dbReference type="PIRNR" id="PIRNR006221"/>
    </source>
</evidence>